<organism evidence="2 3">
    <name type="scientific">Streptomyces rubellomurinus (strain ATCC 31215)</name>
    <dbReference type="NCBI Taxonomy" id="359131"/>
    <lineage>
        <taxon>Bacteria</taxon>
        <taxon>Bacillati</taxon>
        <taxon>Actinomycetota</taxon>
        <taxon>Actinomycetes</taxon>
        <taxon>Kitasatosporales</taxon>
        <taxon>Streptomycetaceae</taxon>
        <taxon>Streptomyces</taxon>
    </lineage>
</organism>
<evidence type="ECO:0000313" key="3">
    <source>
        <dbReference type="Proteomes" id="UP000033699"/>
    </source>
</evidence>
<dbReference type="GO" id="GO:0009898">
    <property type="term" value="C:cytoplasmic side of plasma membrane"/>
    <property type="evidence" value="ECO:0007669"/>
    <property type="project" value="TreeGrafter"/>
</dbReference>
<dbReference type="GO" id="GO:0051782">
    <property type="term" value="P:negative regulation of cell division"/>
    <property type="evidence" value="ECO:0007669"/>
    <property type="project" value="TreeGrafter"/>
</dbReference>
<accession>A0A0F2TC85</accession>
<dbReference type="NCBIfam" id="TIGR03815">
    <property type="entry name" value="CpaE_hom_Actino"/>
    <property type="match status" value="1"/>
</dbReference>
<sequence length="374" mass="38619">MSTPIADHVTAEGPGSTGPLVVTEDEALAEHLLRLCAAAGAEPRLIRGAPPTREHWDAASLVLVGDDQVQRCAGLGRRAGVLLLGLDLDDPGVWVRAVQLGAEHVLFLPDAEAWLLDRIADAAEGAGSPAVTVAVLGGRGGAGASTLACALAVTAARTGRRTILIDGDPLGGGLDILLGGETVRGLRWPDLAGSRGRVSGAELARALPALKRLSALSCLSWDRGDTLTVPPEAMRSVLAASRRRGGLVVVDVPRHLDAAAGQALEQSDLALLVVPAELRAVAAADRVAAAARMRLGDVRAVVRRVRISGLPARRIARSLRLELVGELEPEPGLAQDVDKGVPPGSRETGPLARFCATFLNEVLPPVPAVGGGVY</sequence>
<dbReference type="AlphaFoldDB" id="A0A0F2TC85"/>
<protein>
    <submittedName>
        <fullName evidence="2">Septum formation initiator</fullName>
    </submittedName>
</protein>
<dbReference type="GO" id="GO:0005524">
    <property type="term" value="F:ATP binding"/>
    <property type="evidence" value="ECO:0007669"/>
    <property type="project" value="TreeGrafter"/>
</dbReference>
<dbReference type="Pfam" id="PF26563">
    <property type="entry name" value="Rv3660c_N"/>
    <property type="match status" value="1"/>
</dbReference>
<evidence type="ECO:0000313" key="2">
    <source>
        <dbReference type="EMBL" id="KJS60823.1"/>
    </source>
</evidence>
<dbReference type="PANTHER" id="PTHR43384">
    <property type="entry name" value="SEPTUM SITE-DETERMINING PROTEIN MIND HOMOLOG, CHLOROPLASTIC-RELATED"/>
    <property type="match status" value="1"/>
</dbReference>
<dbReference type="Proteomes" id="UP000033699">
    <property type="component" value="Unassembled WGS sequence"/>
</dbReference>
<comment type="caution">
    <text evidence="2">The sequence shown here is derived from an EMBL/GenBank/DDBJ whole genome shotgun (WGS) entry which is preliminary data.</text>
</comment>
<proteinExistence type="predicted"/>
<keyword evidence="3" id="KW-1185">Reference proteome</keyword>
<dbReference type="GO" id="GO:0005829">
    <property type="term" value="C:cytosol"/>
    <property type="evidence" value="ECO:0007669"/>
    <property type="project" value="TreeGrafter"/>
</dbReference>
<evidence type="ECO:0000259" key="1">
    <source>
        <dbReference type="Pfam" id="PF26563"/>
    </source>
</evidence>
<dbReference type="PANTHER" id="PTHR43384:SF11">
    <property type="entry name" value="SEPTUM SITE DETERMINING PROTEIN"/>
    <property type="match status" value="1"/>
</dbReference>
<dbReference type="InterPro" id="IPR027417">
    <property type="entry name" value="P-loop_NTPase"/>
</dbReference>
<feature type="domain" description="Rv3660c-like CheY-like N-terminal" evidence="1">
    <location>
        <begin position="22"/>
        <end position="126"/>
    </location>
</feature>
<dbReference type="InterPro" id="IPR050625">
    <property type="entry name" value="ParA/MinD_ATPase"/>
</dbReference>
<dbReference type="RefSeq" id="WP_045698274.1">
    <property type="nucleotide sequence ID" value="NZ_JZKH01000036.1"/>
</dbReference>
<dbReference type="PATRIC" id="fig|359131.3.peg.4397"/>
<dbReference type="InterPro" id="IPR059050">
    <property type="entry name" value="Rv3660c_N"/>
</dbReference>
<dbReference type="OrthoDB" id="3252838at2"/>
<dbReference type="InterPro" id="IPR022521">
    <property type="entry name" value="Rv3660c"/>
</dbReference>
<name>A0A0F2TC85_STRR3</name>
<reference evidence="2 3" key="1">
    <citation type="submission" date="2015-02" db="EMBL/GenBank/DDBJ databases">
        <authorList>
            <person name="Ju K.-S."/>
            <person name="Doroghazi J.R."/>
            <person name="Metcalf W."/>
        </authorList>
    </citation>
    <scope>NUCLEOTIDE SEQUENCE [LARGE SCALE GENOMIC DNA]</scope>
    <source>
        <strain evidence="2 3">ATCC 31215</strain>
    </source>
</reference>
<gene>
    <name evidence="2" type="ORF">VM95_18830</name>
</gene>
<dbReference type="EMBL" id="JZKH01000036">
    <property type="protein sequence ID" value="KJS60823.1"/>
    <property type="molecule type" value="Genomic_DNA"/>
</dbReference>
<dbReference type="Gene3D" id="3.40.50.300">
    <property type="entry name" value="P-loop containing nucleotide triphosphate hydrolases"/>
    <property type="match status" value="1"/>
</dbReference>
<dbReference type="GO" id="GO:0016887">
    <property type="term" value="F:ATP hydrolysis activity"/>
    <property type="evidence" value="ECO:0007669"/>
    <property type="project" value="TreeGrafter"/>
</dbReference>
<dbReference type="SUPFAM" id="SSF52540">
    <property type="entry name" value="P-loop containing nucleoside triphosphate hydrolases"/>
    <property type="match status" value="1"/>
</dbReference>